<dbReference type="EMBL" id="KV426525">
    <property type="protein sequence ID" value="KZV80064.1"/>
    <property type="molecule type" value="Genomic_DNA"/>
</dbReference>
<keyword evidence="7" id="KW-1185">Reference proteome</keyword>
<dbReference type="Proteomes" id="UP000077266">
    <property type="component" value="Unassembled WGS sequence"/>
</dbReference>
<name>A0A165B8I0_EXIGL</name>
<accession>A0A165B8I0</accession>
<reference evidence="6 7" key="1">
    <citation type="journal article" date="2016" name="Mol. Biol. Evol.">
        <title>Comparative Genomics of Early-Diverging Mushroom-Forming Fungi Provides Insights into the Origins of Lignocellulose Decay Capabilities.</title>
        <authorList>
            <person name="Nagy L.G."/>
            <person name="Riley R."/>
            <person name="Tritt A."/>
            <person name="Adam C."/>
            <person name="Daum C."/>
            <person name="Floudas D."/>
            <person name="Sun H."/>
            <person name="Yadav J.S."/>
            <person name="Pangilinan J."/>
            <person name="Larsson K.H."/>
            <person name="Matsuura K."/>
            <person name="Barry K."/>
            <person name="Labutti K."/>
            <person name="Kuo R."/>
            <person name="Ohm R.A."/>
            <person name="Bhattacharya S.S."/>
            <person name="Shirouzu T."/>
            <person name="Yoshinaga Y."/>
            <person name="Martin F.M."/>
            <person name="Grigoriev I.V."/>
            <person name="Hibbett D.S."/>
        </authorList>
    </citation>
    <scope>NUCLEOTIDE SEQUENCE [LARGE SCALE GENOMIC DNA]</scope>
    <source>
        <strain evidence="6 7">HHB12029</strain>
    </source>
</reference>
<feature type="region of interest" description="Disordered" evidence="4">
    <location>
        <begin position="354"/>
        <end position="373"/>
    </location>
</feature>
<keyword evidence="3" id="KW-0804">Transcription</keyword>
<dbReference type="InParanoid" id="A0A165B8I0"/>
<evidence type="ECO:0000256" key="2">
    <source>
        <dbReference type="ARBA" id="ARBA00023015"/>
    </source>
</evidence>
<dbReference type="GO" id="GO:0005673">
    <property type="term" value="C:transcription factor TFIIE complex"/>
    <property type="evidence" value="ECO:0007669"/>
    <property type="project" value="TreeGrafter"/>
</dbReference>
<dbReference type="Gene3D" id="3.30.40.10">
    <property type="entry name" value="Zinc/RING finger domain, C3HC4 (zinc finger)"/>
    <property type="match status" value="1"/>
</dbReference>
<dbReference type="FunCoup" id="A0A165B8I0">
    <property type="interactions" value="419"/>
</dbReference>
<dbReference type="PANTHER" id="PTHR13097:SF7">
    <property type="entry name" value="GENERAL TRANSCRIPTION FACTOR IIE SUBUNIT 1"/>
    <property type="match status" value="1"/>
</dbReference>
<evidence type="ECO:0000256" key="3">
    <source>
        <dbReference type="ARBA" id="ARBA00023163"/>
    </source>
</evidence>
<keyword evidence="2" id="KW-0805">Transcription regulation</keyword>
<dbReference type="AlphaFoldDB" id="A0A165B8I0"/>
<dbReference type="InterPro" id="IPR039997">
    <property type="entry name" value="TFE"/>
</dbReference>
<evidence type="ECO:0000256" key="4">
    <source>
        <dbReference type="SAM" id="MobiDB-lite"/>
    </source>
</evidence>
<evidence type="ECO:0000313" key="7">
    <source>
        <dbReference type="Proteomes" id="UP000077266"/>
    </source>
</evidence>
<dbReference type="PROSITE" id="PS51344">
    <property type="entry name" value="HTH_TFE_IIE"/>
    <property type="match status" value="1"/>
</dbReference>
<dbReference type="SMART" id="SM00531">
    <property type="entry name" value="TFIIE"/>
    <property type="match status" value="1"/>
</dbReference>
<dbReference type="InterPro" id="IPR013083">
    <property type="entry name" value="Znf_RING/FYVE/PHD"/>
</dbReference>
<organism evidence="6 7">
    <name type="scientific">Exidia glandulosa HHB12029</name>
    <dbReference type="NCBI Taxonomy" id="1314781"/>
    <lineage>
        <taxon>Eukaryota</taxon>
        <taxon>Fungi</taxon>
        <taxon>Dikarya</taxon>
        <taxon>Basidiomycota</taxon>
        <taxon>Agaricomycotina</taxon>
        <taxon>Agaricomycetes</taxon>
        <taxon>Auriculariales</taxon>
        <taxon>Exidiaceae</taxon>
        <taxon>Exidia</taxon>
    </lineage>
</organism>
<feature type="domain" description="HTH TFE/IIEalpha-type" evidence="5">
    <location>
        <begin position="14"/>
        <end position="105"/>
    </location>
</feature>
<proteinExistence type="inferred from homology"/>
<dbReference type="PANTHER" id="PTHR13097">
    <property type="entry name" value="TRANSCRIPTION INITIATION FACTOR IIE, ALPHA SUBUNIT"/>
    <property type="match status" value="1"/>
</dbReference>
<protein>
    <recommendedName>
        <fullName evidence="5">HTH TFE/IIEalpha-type domain-containing protein</fullName>
    </recommendedName>
</protein>
<dbReference type="STRING" id="1314781.A0A165B8I0"/>
<gene>
    <name evidence="6" type="ORF">EXIGLDRAFT_687822</name>
</gene>
<dbReference type="InterPro" id="IPR017919">
    <property type="entry name" value="TFIIE/TFIIEa_HTH"/>
</dbReference>
<dbReference type="OrthoDB" id="361102at2759"/>
<evidence type="ECO:0000256" key="1">
    <source>
        <dbReference type="ARBA" id="ARBA00008947"/>
    </source>
</evidence>
<evidence type="ECO:0000259" key="5">
    <source>
        <dbReference type="PROSITE" id="PS51344"/>
    </source>
</evidence>
<feature type="region of interest" description="Disordered" evidence="4">
    <location>
        <begin position="404"/>
        <end position="475"/>
    </location>
</feature>
<dbReference type="GO" id="GO:0006367">
    <property type="term" value="P:transcription initiation at RNA polymerase II promoter"/>
    <property type="evidence" value="ECO:0007669"/>
    <property type="project" value="InterPro"/>
</dbReference>
<dbReference type="SUPFAM" id="SSF57783">
    <property type="entry name" value="Zinc beta-ribbon"/>
    <property type="match status" value="1"/>
</dbReference>
<dbReference type="Pfam" id="PF02002">
    <property type="entry name" value="TFIIE_alpha"/>
    <property type="match status" value="1"/>
</dbReference>
<dbReference type="InterPro" id="IPR024550">
    <property type="entry name" value="TFIIEa/SarR/Rpc3_HTH_dom"/>
</dbReference>
<evidence type="ECO:0000313" key="6">
    <source>
        <dbReference type="EMBL" id="KZV80064.1"/>
    </source>
</evidence>
<dbReference type="InterPro" id="IPR021600">
    <property type="entry name" value="TFIIE_asu_C"/>
</dbReference>
<dbReference type="Pfam" id="PF11521">
    <property type="entry name" value="TFIIE-A_C"/>
    <property type="match status" value="1"/>
</dbReference>
<dbReference type="InterPro" id="IPR002853">
    <property type="entry name" value="TFIIE_asu"/>
</dbReference>
<sequence length="491" mass="54335">MSIDKLPEGDQLALRKLVQNVARCFYDARHIVVLDQLVRHPVLKDDDLAGRLGLQLKELGKLTAVLCNHRLVSKYQQNEQKEGGFRAVARSYYFIDYKSFCNVVKWRISQMRRDIDNKLRNELDNKGYICPQCSKCYTPLEADQLLDMSTQTLRCQICKYELIDNETAAGVVGSHDRMQRFNAQMAAIREGLKQSESVVIPAFDVALWIRQNILSVKAENAGVKLEGVPGVPNGFDVVLDADKDEAAVRREREAEAAAKRQQNAMPSWHLKSTISGDLTALGVQNNKAQQAAPVTSLPHSNASILRSLSSLGPMPSLAAQPTESIVITQAEEKKPAVDKHADYYDQYYASLQTAPSSTPLGGSDEDEKPNLSYLNGLVSGAKRAREHYDPSSLLHDDRLAKMHRPSLLGPGRTVSRHSSRTASTTSNSPPSLALPESSPPTTQEDVPMDDPDVVVAGKSIPLSQITESHHDQMTPDEYTAYFELLEARGET</sequence>
<comment type="similarity">
    <text evidence="1">Belongs to the TFIIE alpha subunit family.</text>
</comment>
<feature type="compositionally biased region" description="Low complexity" evidence="4">
    <location>
        <begin position="420"/>
        <end position="440"/>
    </location>
</feature>